<evidence type="ECO:0000256" key="6">
    <source>
        <dbReference type="SAM" id="MobiDB-lite"/>
    </source>
</evidence>
<keyword evidence="10" id="KW-1185">Reference proteome</keyword>
<gene>
    <name evidence="9" type="ORF">EUA06_13490</name>
</gene>
<evidence type="ECO:0000256" key="5">
    <source>
        <dbReference type="ARBA" id="ARBA00023163"/>
    </source>
</evidence>
<evidence type="ECO:0000256" key="2">
    <source>
        <dbReference type="ARBA" id="ARBA00023015"/>
    </source>
</evidence>
<dbReference type="InterPro" id="IPR007627">
    <property type="entry name" value="RNA_pol_sigma70_r2"/>
</dbReference>
<evidence type="ECO:0000259" key="8">
    <source>
        <dbReference type="Pfam" id="PF04545"/>
    </source>
</evidence>
<evidence type="ECO:0000256" key="3">
    <source>
        <dbReference type="ARBA" id="ARBA00023082"/>
    </source>
</evidence>
<reference evidence="9 10" key="1">
    <citation type="submission" date="2019-01" db="EMBL/GenBank/DDBJ databases">
        <title>Novel species of Nocardioides.</title>
        <authorList>
            <person name="Liu Q."/>
            <person name="Xin Y.-H."/>
        </authorList>
    </citation>
    <scope>NUCLEOTIDE SEQUENCE [LARGE SCALE GENOMIC DNA]</scope>
    <source>
        <strain evidence="9 10">HLT3-15</strain>
    </source>
</reference>
<dbReference type="Gene3D" id="1.10.1740.10">
    <property type="match status" value="1"/>
</dbReference>
<keyword evidence="5" id="KW-0804">Transcription</keyword>
<protein>
    <submittedName>
        <fullName evidence="9">RNA polymerase sigma factor</fullName>
    </submittedName>
</protein>
<dbReference type="InterPro" id="IPR013324">
    <property type="entry name" value="RNA_pol_sigma_r3/r4-like"/>
</dbReference>
<evidence type="ECO:0000259" key="7">
    <source>
        <dbReference type="Pfam" id="PF04542"/>
    </source>
</evidence>
<dbReference type="Proteomes" id="UP000291838">
    <property type="component" value="Unassembled WGS sequence"/>
</dbReference>
<dbReference type="AlphaFoldDB" id="A0A4Q2RPN2"/>
<feature type="region of interest" description="Disordered" evidence="6">
    <location>
        <begin position="1"/>
        <end position="25"/>
    </location>
</feature>
<dbReference type="NCBIfam" id="TIGR02937">
    <property type="entry name" value="sigma70-ECF"/>
    <property type="match status" value="1"/>
</dbReference>
<sequence length="187" mass="20758">MGRRTAVHRGQSLPQHPAVPPGVREVTDRTTKVLTENADDLLRYFRRRVGSDDAPDLLADTLMTAWRRAPALPQDPGEARAWLFGIAHKTLLNHRRGIQRRTRLADRVRTLVATADVAPAADAGLDVRAAINALDPKHAEIVRLVHWEGFTLAHVADILNQPASTVRNHYQQAKQQLREALQAAATC</sequence>
<dbReference type="GO" id="GO:0016987">
    <property type="term" value="F:sigma factor activity"/>
    <property type="evidence" value="ECO:0007669"/>
    <property type="project" value="UniProtKB-KW"/>
</dbReference>
<evidence type="ECO:0000313" key="10">
    <source>
        <dbReference type="Proteomes" id="UP000291838"/>
    </source>
</evidence>
<dbReference type="InterPro" id="IPR036388">
    <property type="entry name" value="WH-like_DNA-bd_sf"/>
</dbReference>
<dbReference type="InterPro" id="IPR039425">
    <property type="entry name" value="RNA_pol_sigma-70-like"/>
</dbReference>
<keyword evidence="2" id="KW-0805">Transcription regulation</keyword>
<name>A0A4Q2RPN2_9ACTN</name>
<dbReference type="GO" id="GO:0003677">
    <property type="term" value="F:DNA binding"/>
    <property type="evidence" value="ECO:0007669"/>
    <property type="project" value="InterPro"/>
</dbReference>
<dbReference type="PANTHER" id="PTHR43133">
    <property type="entry name" value="RNA POLYMERASE ECF-TYPE SIGMA FACTO"/>
    <property type="match status" value="1"/>
</dbReference>
<dbReference type="InterPro" id="IPR013325">
    <property type="entry name" value="RNA_pol_sigma_r2"/>
</dbReference>
<evidence type="ECO:0000313" key="9">
    <source>
        <dbReference type="EMBL" id="RYB89619.1"/>
    </source>
</evidence>
<dbReference type="InterPro" id="IPR007630">
    <property type="entry name" value="RNA_pol_sigma70_r4"/>
</dbReference>
<dbReference type="EMBL" id="SDWS01000006">
    <property type="protein sequence ID" value="RYB89619.1"/>
    <property type="molecule type" value="Genomic_DNA"/>
</dbReference>
<evidence type="ECO:0000256" key="1">
    <source>
        <dbReference type="ARBA" id="ARBA00010641"/>
    </source>
</evidence>
<comment type="caution">
    <text evidence="9">The sequence shown here is derived from an EMBL/GenBank/DDBJ whole genome shotgun (WGS) entry which is preliminary data.</text>
</comment>
<accession>A0A4Q2RPN2</accession>
<dbReference type="CDD" id="cd06171">
    <property type="entry name" value="Sigma70_r4"/>
    <property type="match status" value="1"/>
</dbReference>
<dbReference type="Gene3D" id="1.10.10.10">
    <property type="entry name" value="Winged helix-like DNA-binding domain superfamily/Winged helix DNA-binding domain"/>
    <property type="match status" value="1"/>
</dbReference>
<proteinExistence type="inferred from homology"/>
<dbReference type="InterPro" id="IPR014284">
    <property type="entry name" value="RNA_pol_sigma-70_dom"/>
</dbReference>
<dbReference type="GO" id="GO:0006352">
    <property type="term" value="P:DNA-templated transcription initiation"/>
    <property type="evidence" value="ECO:0007669"/>
    <property type="project" value="InterPro"/>
</dbReference>
<dbReference type="Pfam" id="PF04545">
    <property type="entry name" value="Sigma70_r4"/>
    <property type="match status" value="1"/>
</dbReference>
<dbReference type="Pfam" id="PF04542">
    <property type="entry name" value="Sigma70_r2"/>
    <property type="match status" value="1"/>
</dbReference>
<feature type="domain" description="RNA polymerase sigma-70 region 4" evidence="8">
    <location>
        <begin position="130"/>
        <end position="179"/>
    </location>
</feature>
<organism evidence="9 10">
    <name type="scientific">Nocardioides glacieisoli</name>
    <dbReference type="NCBI Taxonomy" id="1168730"/>
    <lineage>
        <taxon>Bacteria</taxon>
        <taxon>Bacillati</taxon>
        <taxon>Actinomycetota</taxon>
        <taxon>Actinomycetes</taxon>
        <taxon>Propionibacteriales</taxon>
        <taxon>Nocardioidaceae</taxon>
        <taxon>Nocardioides</taxon>
    </lineage>
</organism>
<dbReference type="PANTHER" id="PTHR43133:SF25">
    <property type="entry name" value="RNA POLYMERASE SIGMA FACTOR RFAY-RELATED"/>
    <property type="match status" value="1"/>
</dbReference>
<comment type="similarity">
    <text evidence="1">Belongs to the sigma-70 factor family. ECF subfamily.</text>
</comment>
<feature type="domain" description="RNA polymerase sigma-70 region 2" evidence="7">
    <location>
        <begin position="35"/>
        <end position="100"/>
    </location>
</feature>
<dbReference type="SUPFAM" id="SSF88659">
    <property type="entry name" value="Sigma3 and sigma4 domains of RNA polymerase sigma factors"/>
    <property type="match status" value="1"/>
</dbReference>
<dbReference type="SUPFAM" id="SSF88946">
    <property type="entry name" value="Sigma2 domain of RNA polymerase sigma factors"/>
    <property type="match status" value="1"/>
</dbReference>
<keyword evidence="4" id="KW-0238">DNA-binding</keyword>
<dbReference type="OrthoDB" id="4184921at2"/>
<keyword evidence="3" id="KW-0731">Sigma factor</keyword>
<evidence type="ECO:0000256" key="4">
    <source>
        <dbReference type="ARBA" id="ARBA00023125"/>
    </source>
</evidence>